<proteinExistence type="predicted"/>
<keyword evidence="1" id="KW-1133">Transmembrane helix</keyword>
<evidence type="ECO:0000313" key="2">
    <source>
        <dbReference type="EMBL" id="DAE25525.1"/>
    </source>
</evidence>
<dbReference type="EMBL" id="BK057807">
    <property type="protein sequence ID" value="DAE25525.1"/>
    <property type="molecule type" value="Genomic_DNA"/>
</dbReference>
<reference evidence="2" key="1">
    <citation type="journal article" date="2021" name="Proc. Natl. Acad. Sci. U.S.A.">
        <title>A Catalog of Tens of Thousands of Viruses from Human Metagenomes Reveals Hidden Associations with Chronic Diseases.</title>
        <authorList>
            <person name="Tisza M.J."/>
            <person name="Buck C.B."/>
        </authorList>
    </citation>
    <scope>NUCLEOTIDE SEQUENCE</scope>
    <source>
        <strain evidence="2">CtlXB4</strain>
    </source>
</reference>
<evidence type="ECO:0000256" key="1">
    <source>
        <dbReference type="SAM" id="Phobius"/>
    </source>
</evidence>
<protein>
    <submittedName>
        <fullName evidence="2">Uncharacterized protein</fullName>
    </submittedName>
</protein>
<name>A0A8S5R3H5_9VIRU</name>
<organism evidence="2">
    <name type="scientific">Microviridae sp. ctlXB4</name>
    <dbReference type="NCBI Taxonomy" id="2825005"/>
    <lineage>
        <taxon>Viruses</taxon>
        <taxon>Monodnaviria</taxon>
        <taxon>Sangervirae</taxon>
        <taxon>Phixviricota</taxon>
        <taxon>Malgrandaviricetes</taxon>
        <taxon>Petitvirales</taxon>
        <taxon>Microviridae</taxon>
    </lineage>
</organism>
<accession>A0A8S5R3H5</accession>
<feature type="transmembrane region" description="Helical" evidence="1">
    <location>
        <begin position="31"/>
        <end position="59"/>
    </location>
</feature>
<keyword evidence="1" id="KW-0472">Membrane</keyword>
<sequence length="65" mass="7577">MSLPEGKAIYLIAFSLSLSYMRKLTDQPTTRIAYCLFMLIICMTICFFQIFIHIFASVFKKQCLI</sequence>
<keyword evidence="1" id="KW-0812">Transmembrane</keyword>